<reference evidence="2 3" key="1">
    <citation type="journal article" date="2014" name="BMC Genomics">
        <title>Genome sequencing of four Aureobasidium pullulans varieties: biotechnological potential, stress tolerance, and description of new species.</title>
        <authorList>
            <person name="Gostin Ar C."/>
            <person name="Ohm R.A."/>
            <person name="Kogej T."/>
            <person name="Sonjak S."/>
            <person name="Turk M."/>
            <person name="Zajc J."/>
            <person name="Zalar P."/>
            <person name="Grube M."/>
            <person name="Sun H."/>
            <person name="Han J."/>
            <person name="Sharma A."/>
            <person name="Chiniquy J."/>
            <person name="Ngan C.Y."/>
            <person name="Lipzen A."/>
            <person name="Barry K."/>
            <person name="Grigoriev I.V."/>
            <person name="Gunde-Cimerman N."/>
        </authorList>
    </citation>
    <scope>NUCLEOTIDE SEQUENCE [LARGE SCALE GENOMIC DNA]</scope>
    <source>
        <strain evidence="2 3">CBS 147.97</strain>
    </source>
</reference>
<feature type="compositionally biased region" description="Basic and acidic residues" evidence="1">
    <location>
        <begin position="10"/>
        <end position="25"/>
    </location>
</feature>
<dbReference type="Proteomes" id="UP000027730">
    <property type="component" value="Unassembled WGS sequence"/>
</dbReference>
<evidence type="ECO:0000313" key="3">
    <source>
        <dbReference type="Proteomes" id="UP000027730"/>
    </source>
</evidence>
<evidence type="ECO:0000313" key="2">
    <source>
        <dbReference type="EMBL" id="KEQ74045.1"/>
    </source>
</evidence>
<dbReference type="HOGENOM" id="CLU_136305_0_0_1"/>
<dbReference type="AlphaFoldDB" id="A0A074WLQ8"/>
<evidence type="ECO:0000256" key="1">
    <source>
        <dbReference type="SAM" id="MobiDB-lite"/>
    </source>
</evidence>
<proteinExistence type="predicted"/>
<gene>
    <name evidence="2" type="ORF">M436DRAFT_44704</name>
</gene>
<keyword evidence="3" id="KW-1185">Reference proteome</keyword>
<accession>A0A074WLQ8</accession>
<protein>
    <submittedName>
        <fullName evidence="2">Uncharacterized protein</fullName>
    </submittedName>
</protein>
<dbReference type="EMBL" id="KL584708">
    <property type="protein sequence ID" value="KEQ74045.1"/>
    <property type="molecule type" value="Genomic_DNA"/>
</dbReference>
<feature type="compositionally biased region" description="Basic and acidic residues" evidence="1">
    <location>
        <begin position="47"/>
        <end position="59"/>
    </location>
</feature>
<feature type="region of interest" description="Disordered" evidence="1">
    <location>
        <begin position="1"/>
        <end position="166"/>
    </location>
</feature>
<sequence length="166" mass="17428">MSGTEQTFHYTKEDVRKMEQRDSKAHGGNVAADSNAAAMQSIVDQADQNKADLIEERRSNLPKPEAPPAKSDFNSKDPSTVDVGSGRFSEGISHGNDALREPATGDSTARSADATLGEGVGREGKDGLSGIPNDAVTREAKGKAGLSDTTNKDYGYPKNDPSSASS</sequence>
<organism evidence="2 3">
    <name type="scientific">Aureobasidium namibiae CBS 147.97</name>
    <dbReference type="NCBI Taxonomy" id="1043004"/>
    <lineage>
        <taxon>Eukaryota</taxon>
        <taxon>Fungi</taxon>
        <taxon>Dikarya</taxon>
        <taxon>Ascomycota</taxon>
        <taxon>Pezizomycotina</taxon>
        <taxon>Dothideomycetes</taxon>
        <taxon>Dothideomycetidae</taxon>
        <taxon>Dothideales</taxon>
        <taxon>Saccotheciaceae</taxon>
        <taxon>Aureobasidium</taxon>
    </lineage>
</organism>
<dbReference type="RefSeq" id="XP_013427903.1">
    <property type="nucleotide sequence ID" value="XM_013572449.1"/>
</dbReference>
<dbReference type="OrthoDB" id="3913483at2759"/>
<dbReference type="GeneID" id="25410205"/>
<name>A0A074WLQ8_9PEZI</name>